<dbReference type="InterPro" id="IPR007921">
    <property type="entry name" value="CHAP_dom"/>
</dbReference>
<dbReference type="PROSITE" id="PS50911">
    <property type="entry name" value="CHAP"/>
    <property type="match status" value="1"/>
</dbReference>
<sequence>MYKPSHRSLAIALLAGSTAFAPSLAARDAPGFEARTVSPAIGAQDELAPYLQCVPYARQVSGIQIYGDARTWWDQAQGRYATGTVPKKGAVMTFRPHRSMELGHVAAVSRVIDSRTVLLDHANWSPIDGRRGQIERDVMAVDVSPANDWSAVRVWYHPLGALGTTEWPVEGFIYPGRAASPAAAPTRVAEAPAIPSGPTRLKSSRQFLAAFSNLD</sequence>
<dbReference type="InterPro" id="IPR038765">
    <property type="entry name" value="Papain-like_cys_pep_sf"/>
</dbReference>
<dbReference type="Gene3D" id="3.90.1720.10">
    <property type="entry name" value="endopeptidase domain like (from Nostoc punctiforme)"/>
    <property type="match status" value="1"/>
</dbReference>
<evidence type="ECO:0000256" key="1">
    <source>
        <dbReference type="SAM" id="SignalP"/>
    </source>
</evidence>
<accession>A0A844Y6A8</accession>
<proteinExistence type="predicted"/>
<dbReference type="AlphaFoldDB" id="A0A844Y6A8"/>
<keyword evidence="4" id="KW-1185">Reference proteome</keyword>
<dbReference type="SUPFAM" id="SSF54001">
    <property type="entry name" value="Cysteine proteinases"/>
    <property type="match status" value="1"/>
</dbReference>
<protein>
    <submittedName>
        <fullName evidence="3">CHAP domain-containing protein</fullName>
    </submittedName>
</protein>
<keyword evidence="1" id="KW-0732">Signal</keyword>
<evidence type="ECO:0000259" key="2">
    <source>
        <dbReference type="PROSITE" id="PS50911"/>
    </source>
</evidence>
<feature type="chain" id="PRO_5032766154" evidence="1">
    <location>
        <begin position="26"/>
        <end position="215"/>
    </location>
</feature>
<dbReference type="Pfam" id="PF05257">
    <property type="entry name" value="CHAP"/>
    <property type="match status" value="1"/>
</dbReference>
<dbReference type="Proteomes" id="UP000430272">
    <property type="component" value="Unassembled WGS sequence"/>
</dbReference>
<dbReference type="RefSeq" id="WP_160659534.1">
    <property type="nucleotide sequence ID" value="NZ_BAABDV010000001.1"/>
</dbReference>
<dbReference type="OrthoDB" id="7279151at2"/>
<feature type="domain" description="Peptidase C51" evidence="2">
    <location>
        <begin position="28"/>
        <end position="153"/>
    </location>
</feature>
<organism evidence="3 4">
    <name type="scientific">Qipengyuania pelagi</name>
    <dbReference type="NCBI Taxonomy" id="994320"/>
    <lineage>
        <taxon>Bacteria</taxon>
        <taxon>Pseudomonadati</taxon>
        <taxon>Pseudomonadota</taxon>
        <taxon>Alphaproteobacteria</taxon>
        <taxon>Sphingomonadales</taxon>
        <taxon>Erythrobacteraceae</taxon>
        <taxon>Qipengyuania</taxon>
    </lineage>
</organism>
<dbReference type="EMBL" id="WTYD01000001">
    <property type="protein sequence ID" value="MXO52562.1"/>
    <property type="molecule type" value="Genomic_DNA"/>
</dbReference>
<evidence type="ECO:0000313" key="4">
    <source>
        <dbReference type="Proteomes" id="UP000430272"/>
    </source>
</evidence>
<evidence type="ECO:0000313" key="3">
    <source>
        <dbReference type="EMBL" id="MXO52562.1"/>
    </source>
</evidence>
<feature type="signal peptide" evidence="1">
    <location>
        <begin position="1"/>
        <end position="25"/>
    </location>
</feature>
<reference evidence="3 4" key="1">
    <citation type="submission" date="2019-12" db="EMBL/GenBank/DDBJ databases">
        <title>Genomic-based taxomic classification of the family Erythrobacteraceae.</title>
        <authorList>
            <person name="Xu L."/>
        </authorList>
    </citation>
    <scope>NUCLEOTIDE SEQUENCE [LARGE SCALE GENOMIC DNA]</scope>
    <source>
        <strain evidence="3 4">JCM 17468</strain>
    </source>
</reference>
<name>A0A844Y6A8_9SPHN</name>
<gene>
    <name evidence="3" type="ORF">GRI47_00890</name>
</gene>
<comment type="caution">
    <text evidence="3">The sequence shown here is derived from an EMBL/GenBank/DDBJ whole genome shotgun (WGS) entry which is preliminary data.</text>
</comment>